<sequence>MEGLSPKVLQAQQAKELYLVLENVFEEMKVDWASVREDEVCMNFRLCLHLLAKYGLAIPYPKTFEDWANTEGGWQGYEDTGDFPAYDLACKGVFPAWDIGCKGVFPAGDIACKGVFPRGDTGCQGRVPKLSPELSGDSRPLLPEGAVLPPGIAEQLQGLPAEDAESLLQAQAALKADIRADNKKRAAAKSRDQADPKMEASEEPEAKPLDPMEKKPKLSKDHTVEDMLDMLEPAFAIGLQKPSDLQKQK</sequence>
<evidence type="ECO:0000313" key="3">
    <source>
        <dbReference type="Proteomes" id="UP000186817"/>
    </source>
</evidence>
<name>A0A1Q9BUX7_SYMMI</name>
<dbReference type="Proteomes" id="UP000186817">
    <property type="component" value="Unassembled WGS sequence"/>
</dbReference>
<feature type="region of interest" description="Disordered" evidence="1">
    <location>
        <begin position="183"/>
        <end position="226"/>
    </location>
</feature>
<dbReference type="EMBL" id="LSRX01003784">
    <property type="protein sequence ID" value="OLP74400.1"/>
    <property type="molecule type" value="Genomic_DNA"/>
</dbReference>
<dbReference type="AlphaFoldDB" id="A0A1Q9BUX7"/>
<dbReference type="OrthoDB" id="408450at2759"/>
<gene>
    <name evidence="2" type="ORF">AK812_SmicGene46066</name>
</gene>
<protein>
    <submittedName>
        <fullName evidence="2">Uncharacterized protein</fullName>
    </submittedName>
</protein>
<proteinExistence type="predicted"/>
<feature type="non-terminal residue" evidence="2">
    <location>
        <position position="249"/>
    </location>
</feature>
<feature type="compositionally biased region" description="Basic and acidic residues" evidence="1">
    <location>
        <begin position="183"/>
        <end position="225"/>
    </location>
</feature>
<comment type="caution">
    <text evidence="2">The sequence shown here is derived from an EMBL/GenBank/DDBJ whole genome shotgun (WGS) entry which is preliminary data.</text>
</comment>
<accession>A0A1Q9BUX7</accession>
<evidence type="ECO:0000256" key="1">
    <source>
        <dbReference type="SAM" id="MobiDB-lite"/>
    </source>
</evidence>
<keyword evidence="3" id="KW-1185">Reference proteome</keyword>
<reference evidence="2 3" key="1">
    <citation type="submission" date="2016-02" db="EMBL/GenBank/DDBJ databases">
        <title>Genome analysis of coral dinoflagellate symbionts highlights evolutionary adaptations to a symbiotic lifestyle.</title>
        <authorList>
            <person name="Aranda M."/>
            <person name="Li Y."/>
            <person name="Liew Y.J."/>
            <person name="Baumgarten S."/>
            <person name="Simakov O."/>
            <person name="Wilson M."/>
            <person name="Piel J."/>
            <person name="Ashoor H."/>
            <person name="Bougouffa S."/>
            <person name="Bajic V.B."/>
            <person name="Ryu T."/>
            <person name="Ravasi T."/>
            <person name="Bayer T."/>
            <person name="Micklem G."/>
            <person name="Kim H."/>
            <person name="Bhak J."/>
            <person name="Lajeunesse T.C."/>
            <person name="Voolstra C.R."/>
        </authorList>
    </citation>
    <scope>NUCLEOTIDE SEQUENCE [LARGE SCALE GENOMIC DNA]</scope>
    <source>
        <strain evidence="2 3">CCMP2467</strain>
    </source>
</reference>
<evidence type="ECO:0000313" key="2">
    <source>
        <dbReference type="EMBL" id="OLP74400.1"/>
    </source>
</evidence>
<organism evidence="2 3">
    <name type="scientific">Symbiodinium microadriaticum</name>
    <name type="common">Dinoflagellate</name>
    <name type="synonym">Zooxanthella microadriatica</name>
    <dbReference type="NCBI Taxonomy" id="2951"/>
    <lineage>
        <taxon>Eukaryota</taxon>
        <taxon>Sar</taxon>
        <taxon>Alveolata</taxon>
        <taxon>Dinophyceae</taxon>
        <taxon>Suessiales</taxon>
        <taxon>Symbiodiniaceae</taxon>
        <taxon>Symbiodinium</taxon>
    </lineage>
</organism>